<evidence type="ECO:0000256" key="3">
    <source>
        <dbReference type="ARBA" id="ARBA00022448"/>
    </source>
</evidence>
<evidence type="ECO:0000313" key="10">
    <source>
        <dbReference type="EMBL" id="KLO20535.1"/>
    </source>
</evidence>
<feature type="region of interest" description="Disordered" evidence="7">
    <location>
        <begin position="1"/>
        <end position="23"/>
    </location>
</feature>
<feature type="transmembrane region" description="Helical" evidence="8">
    <location>
        <begin position="127"/>
        <end position="147"/>
    </location>
</feature>
<feature type="compositionally biased region" description="Basic and acidic residues" evidence="7">
    <location>
        <begin position="1"/>
        <end position="10"/>
    </location>
</feature>
<dbReference type="InterPro" id="IPR051788">
    <property type="entry name" value="MFS_Transporter"/>
</dbReference>
<dbReference type="PANTHER" id="PTHR23514">
    <property type="entry name" value="BYPASS OF STOP CODON PROTEIN 6"/>
    <property type="match status" value="1"/>
</dbReference>
<dbReference type="InterPro" id="IPR020846">
    <property type="entry name" value="MFS_dom"/>
</dbReference>
<reference evidence="10 11" key="1">
    <citation type="submission" date="2015-04" db="EMBL/GenBank/DDBJ databases">
        <title>Complete genome sequence of Schizopora paradoxa KUC8140, a cosmopolitan wood degrader in East Asia.</title>
        <authorList>
            <consortium name="DOE Joint Genome Institute"/>
            <person name="Min B."/>
            <person name="Park H."/>
            <person name="Jang Y."/>
            <person name="Kim J.-J."/>
            <person name="Kim K.H."/>
            <person name="Pangilinan J."/>
            <person name="Lipzen A."/>
            <person name="Riley R."/>
            <person name="Grigoriev I.V."/>
            <person name="Spatafora J.W."/>
            <person name="Choi I.-G."/>
        </authorList>
    </citation>
    <scope>NUCLEOTIDE SEQUENCE [LARGE SCALE GENOMIC DNA]</scope>
    <source>
        <strain evidence="10 11">KUC8140</strain>
    </source>
</reference>
<feature type="transmembrane region" description="Helical" evidence="8">
    <location>
        <begin position="474"/>
        <end position="493"/>
    </location>
</feature>
<feature type="compositionally biased region" description="Basic and acidic residues" evidence="7">
    <location>
        <begin position="295"/>
        <end position="305"/>
    </location>
</feature>
<evidence type="ECO:0000313" key="11">
    <source>
        <dbReference type="Proteomes" id="UP000053477"/>
    </source>
</evidence>
<proteinExistence type="inferred from homology"/>
<dbReference type="GO" id="GO:0022857">
    <property type="term" value="F:transmembrane transporter activity"/>
    <property type="evidence" value="ECO:0007669"/>
    <property type="project" value="InterPro"/>
</dbReference>
<protein>
    <submittedName>
        <fullName evidence="10">MFS general substrate transporter</fullName>
    </submittedName>
</protein>
<dbReference type="AlphaFoldDB" id="A0A0H2S8B5"/>
<dbReference type="EMBL" id="KQ085882">
    <property type="protein sequence ID" value="KLO20535.1"/>
    <property type="molecule type" value="Genomic_DNA"/>
</dbReference>
<organism evidence="10 11">
    <name type="scientific">Schizopora paradoxa</name>
    <dbReference type="NCBI Taxonomy" id="27342"/>
    <lineage>
        <taxon>Eukaryota</taxon>
        <taxon>Fungi</taxon>
        <taxon>Dikarya</taxon>
        <taxon>Basidiomycota</taxon>
        <taxon>Agaricomycotina</taxon>
        <taxon>Agaricomycetes</taxon>
        <taxon>Hymenochaetales</taxon>
        <taxon>Schizoporaceae</taxon>
        <taxon>Schizopora</taxon>
    </lineage>
</organism>
<comment type="similarity">
    <text evidence="2">Belongs to the major facilitator superfamily.</text>
</comment>
<evidence type="ECO:0000256" key="2">
    <source>
        <dbReference type="ARBA" id="ARBA00008335"/>
    </source>
</evidence>
<evidence type="ECO:0000259" key="9">
    <source>
        <dbReference type="PROSITE" id="PS50850"/>
    </source>
</evidence>
<dbReference type="GO" id="GO:0016020">
    <property type="term" value="C:membrane"/>
    <property type="evidence" value="ECO:0007669"/>
    <property type="project" value="TreeGrafter"/>
</dbReference>
<feature type="transmembrane region" description="Helical" evidence="8">
    <location>
        <begin position="337"/>
        <end position="358"/>
    </location>
</feature>
<keyword evidence="5 8" id="KW-1133">Transmembrane helix</keyword>
<accession>A0A0H2S8B5</accession>
<evidence type="ECO:0000256" key="6">
    <source>
        <dbReference type="ARBA" id="ARBA00023136"/>
    </source>
</evidence>
<feature type="transmembrane region" description="Helical" evidence="8">
    <location>
        <begin position="256"/>
        <end position="274"/>
    </location>
</feature>
<keyword evidence="3" id="KW-0813">Transport</keyword>
<dbReference type="InterPro" id="IPR011701">
    <property type="entry name" value="MFS"/>
</dbReference>
<evidence type="ECO:0000256" key="7">
    <source>
        <dbReference type="SAM" id="MobiDB-lite"/>
    </source>
</evidence>
<dbReference type="SUPFAM" id="SSF103473">
    <property type="entry name" value="MFS general substrate transporter"/>
    <property type="match status" value="1"/>
</dbReference>
<feature type="transmembrane region" description="Helical" evidence="8">
    <location>
        <begin position="168"/>
        <end position="185"/>
    </location>
</feature>
<dbReference type="Pfam" id="PF07690">
    <property type="entry name" value="MFS_1"/>
    <property type="match status" value="1"/>
</dbReference>
<feature type="transmembrane region" description="Helical" evidence="8">
    <location>
        <begin position="386"/>
        <end position="406"/>
    </location>
</feature>
<comment type="subcellular location">
    <subcellularLocation>
        <location evidence="1">Endomembrane system</location>
        <topology evidence="1">Multi-pass membrane protein</topology>
    </subcellularLocation>
</comment>
<feature type="domain" description="Major facilitator superfamily (MFS) profile" evidence="9">
    <location>
        <begin position="338"/>
        <end position="534"/>
    </location>
</feature>
<keyword evidence="11" id="KW-1185">Reference proteome</keyword>
<feature type="transmembrane region" description="Helical" evidence="8">
    <location>
        <begin position="442"/>
        <end position="462"/>
    </location>
</feature>
<feature type="transmembrane region" description="Helical" evidence="8">
    <location>
        <begin position="94"/>
        <end position="115"/>
    </location>
</feature>
<sequence>MTSGVEDTHPPPHTSTPRSDYFGGIHVEVPSEVLRRNEQLGDPVASPTTPSSGTTTVVASPAISRKGSSLTLDELSQISSPTFPWVRRRAACSFFVFFLCGWGDGVTGTVLPYFISSFHLSYMSSSTLFVASTAGFALGLLVFERICSFFGSLGLPSNNNHSPTRGRYFTLLLFSVTHACFFVLMGTSRSIVYLLLAYFVAAFSRVFLVGHTNAYIASIPRRPLGQLHAMWALGAFSAPFVCQTLLARGIHFQHFYLGSLVLSALNTTFISFVFRPTLAERSKEQDSVPTVEETEEKHVPNSPVDEKDVEANELASVPVCEKGSGSMRKVSRGGRKFTLRIALSCGYLWAYAFFVWVYCGSETNTQGYIVTYLMGVRNANPKTVGYVQSGFWGGMAISRFITGFVTPRLSFTQLKYTLHGLLAVALAMNLLILFVRSVVENAISAAVVGLVFGPMFPSALVLASDILPEEIHVISLNLLCGFGNLGSSMFPFITGTLANIKGPRVIIYVTSCQVVVLLFSWFFFPSRVPQSSRR</sequence>
<feature type="transmembrane region" description="Helical" evidence="8">
    <location>
        <begin position="229"/>
        <end position="250"/>
    </location>
</feature>
<feature type="transmembrane region" description="Helical" evidence="8">
    <location>
        <begin position="418"/>
        <end position="436"/>
    </location>
</feature>
<evidence type="ECO:0000256" key="5">
    <source>
        <dbReference type="ARBA" id="ARBA00022989"/>
    </source>
</evidence>
<feature type="transmembrane region" description="Helical" evidence="8">
    <location>
        <begin position="505"/>
        <end position="524"/>
    </location>
</feature>
<name>A0A0H2S8B5_9AGAM</name>
<evidence type="ECO:0000256" key="8">
    <source>
        <dbReference type="SAM" id="Phobius"/>
    </source>
</evidence>
<dbReference type="OrthoDB" id="413079at2759"/>
<dbReference type="Gene3D" id="1.20.1250.20">
    <property type="entry name" value="MFS general substrate transporter like domains"/>
    <property type="match status" value="2"/>
</dbReference>
<gene>
    <name evidence="10" type="ORF">SCHPADRAFT_884578</name>
</gene>
<dbReference type="GO" id="GO:0012505">
    <property type="term" value="C:endomembrane system"/>
    <property type="evidence" value="ECO:0007669"/>
    <property type="project" value="UniProtKB-SubCell"/>
</dbReference>
<feature type="transmembrane region" description="Helical" evidence="8">
    <location>
        <begin position="191"/>
        <end position="208"/>
    </location>
</feature>
<evidence type="ECO:0000256" key="4">
    <source>
        <dbReference type="ARBA" id="ARBA00022692"/>
    </source>
</evidence>
<dbReference type="InterPro" id="IPR036259">
    <property type="entry name" value="MFS_trans_sf"/>
</dbReference>
<dbReference type="PANTHER" id="PTHR23514:SF3">
    <property type="entry name" value="BYPASS OF STOP CODON PROTEIN 6"/>
    <property type="match status" value="1"/>
</dbReference>
<keyword evidence="4 8" id="KW-0812">Transmembrane</keyword>
<feature type="region of interest" description="Disordered" evidence="7">
    <location>
        <begin position="284"/>
        <end position="305"/>
    </location>
</feature>
<dbReference type="PROSITE" id="PS50850">
    <property type="entry name" value="MFS"/>
    <property type="match status" value="1"/>
</dbReference>
<evidence type="ECO:0000256" key="1">
    <source>
        <dbReference type="ARBA" id="ARBA00004127"/>
    </source>
</evidence>
<keyword evidence="6 8" id="KW-0472">Membrane</keyword>
<dbReference type="Proteomes" id="UP000053477">
    <property type="component" value="Unassembled WGS sequence"/>
</dbReference>
<dbReference type="InParanoid" id="A0A0H2S8B5"/>